<evidence type="ECO:0000313" key="3">
    <source>
        <dbReference type="Proteomes" id="UP001291623"/>
    </source>
</evidence>
<gene>
    <name evidence="2" type="ORF">RND71_005452</name>
</gene>
<dbReference type="AlphaFoldDB" id="A0AAE1SRI7"/>
<feature type="region of interest" description="Disordered" evidence="1">
    <location>
        <begin position="80"/>
        <end position="112"/>
    </location>
</feature>
<comment type="caution">
    <text evidence="2">The sequence shown here is derived from an EMBL/GenBank/DDBJ whole genome shotgun (WGS) entry which is preliminary data.</text>
</comment>
<protein>
    <submittedName>
        <fullName evidence="2">Uncharacterized protein</fullName>
    </submittedName>
</protein>
<keyword evidence="3" id="KW-1185">Reference proteome</keyword>
<dbReference type="Proteomes" id="UP001291623">
    <property type="component" value="Unassembled WGS sequence"/>
</dbReference>
<reference evidence="2" key="1">
    <citation type="submission" date="2023-12" db="EMBL/GenBank/DDBJ databases">
        <title>Genome assembly of Anisodus tanguticus.</title>
        <authorList>
            <person name="Wang Y.-J."/>
        </authorList>
    </citation>
    <scope>NUCLEOTIDE SEQUENCE</scope>
    <source>
        <strain evidence="2">KB-2021</strain>
        <tissue evidence="2">Leaf</tissue>
    </source>
</reference>
<name>A0AAE1SRI7_9SOLA</name>
<organism evidence="2 3">
    <name type="scientific">Anisodus tanguticus</name>
    <dbReference type="NCBI Taxonomy" id="243964"/>
    <lineage>
        <taxon>Eukaryota</taxon>
        <taxon>Viridiplantae</taxon>
        <taxon>Streptophyta</taxon>
        <taxon>Embryophyta</taxon>
        <taxon>Tracheophyta</taxon>
        <taxon>Spermatophyta</taxon>
        <taxon>Magnoliopsida</taxon>
        <taxon>eudicotyledons</taxon>
        <taxon>Gunneridae</taxon>
        <taxon>Pentapetalae</taxon>
        <taxon>asterids</taxon>
        <taxon>lamiids</taxon>
        <taxon>Solanales</taxon>
        <taxon>Solanaceae</taxon>
        <taxon>Solanoideae</taxon>
        <taxon>Hyoscyameae</taxon>
        <taxon>Anisodus</taxon>
    </lineage>
</organism>
<proteinExistence type="predicted"/>
<evidence type="ECO:0000313" key="2">
    <source>
        <dbReference type="EMBL" id="KAK4374775.1"/>
    </source>
</evidence>
<feature type="compositionally biased region" description="Polar residues" evidence="1">
    <location>
        <begin position="81"/>
        <end position="104"/>
    </location>
</feature>
<accession>A0AAE1SRI7</accession>
<evidence type="ECO:0000256" key="1">
    <source>
        <dbReference type="SAM" id="MobiDB-lite"/>
    </source>
</evidence>
<dbReference type="EMBL" id="JAVYJV010000003">
    <property type="protein sequence ID" value="KAK4374775.1"/>
    <property type="molecule type" value="Genomic_DNA"/>
</dbReference>
<sequence>MIMMTARSEGNTSFSSLGEVSQTCFNFYKSEDLVDSSTSNVVSAMMTNVTNAEEQQAVIMKKLKTKERLIKVLQKEKSQRTVKNQISNGNTASSETLLWPQRGTSLKDSESKHSLEPLPDFLVFQKRNKLKLGACNRKGIRDTGEFTAKHTGHFES</sequence>